<dbReference type="AlphaFoldDB" id="A0ABD1PII2"/>
<dbReference type="GO" id="GO:0005634">
    <property type="term" value="C:nucleus"/>
    <property type="evidence" value="ECO:0007669"/>
    <property type="project" value="UniProtKB-SubCell"/>
</dbReference>
<evidence type="ECO:0000256" key="1">
    <source>
        <dbReference type="RuleBase" id="RU369086"/>
    </source>
</evidence>
<comment type="subcellular location">
    <subcellularLocation>
        <location evidence="1">Nucleus</location>
    </subcellularLocation>
</comment>
<keyword evidence="3" id="KW-1185">Reference proteome</keyword>
<keyword evidence="1 2" id="KW-0240">DNA-directed RNA polymerase</keyword>
<dbReference type="EMBL" id="JBFOLJ010000019">
    <property type="protein sequence ID" value="KAL2463727.1"/>
    <property type="molecule type" value="Genomic_DNA"/>
</dbReference>
<dbReference type="SUPFAM" id="SSF50249">
    <property type="entry name" value="Nucleic acid-binding proteins"/>
    <property type="match status" value="1"/>
</dbReference>
<dbReference type="Proteomes" id="UP001604277">
    <property type="component" value="Unassembled WGS sequence"/>
</dbReference>
<dbReference type="GO" id="GO:0000428">
    <property type="term" value="C:DNA-directed RNA polymerase complex"/>
    <property type="evidence" value="ECO:0007669"/>
    <property type="project" value="UniProtKB-KW"/>
</dbReference>
<dbReference type="PANTHER" id="PTHR12709:SF6">
    <property type="entry name" value="DNA-DIRECTED RNA POLYMERASE SUBUNIT 7-LIKE PROTEIN"/>
    <property type="match status" value="1"/>
</dbReference>
<comment type="function">
    <text evidence="1">DNA-dependent RNA polymerase which catalyzes the transcription of DNA into RNA using the four ribonucleoside triphosphates as substrates.</text>
</comment>
<sequence>MQVQPLVFHMQAAAPDFGCFIMDGPPTDTSAASAENFTLIPDSISTGKGFFRFLRLRHMLRELQCSFPVEVSSKNLDQNGGVLGSTIVNSLLKLLSDIKATKFGYFLAVTKLKSIGNAHRVESHLHFQVKFCCRTFIPVDGEVMIGVVKNITAHGVYLKCGPMNLVYLSARLMPNYYYVSGEHPVFLKDDLSKIEVNVVIRFRVFAVRWVEDIRKEFRVLATIDGESLGPVSSTQGLDGLDL</sequence>
<protein>
    <recommendedName>
        <fullName evidence="1">DNA-directed RNA polymerase subunit</fullName>
    </recommendedName>
</protein>
<dbReference type="InterPro" id="IPR012340">
    <property type="entry name" value="NA-bd_OB-fold"/>
</dbReference>
<dbReference type="InterPro" id="IPR045113">
    <property type="entry name" value="Rpb7-like"/>
</dbReference>
<keyword evidence="1" id="KW-0804">Transcription</keyword>
<proteinExistence type="predicted"/>
<evidence type="ECO:0000313" key="3">
    <source>
        <dbReference type="Proteomes" id="UP001604277"/>
    </source>
</evidence>
<name>A0ABD1PII2_9LAMI</name>
<dbReference type="PANTHER" id="PTHR12709">
    <property type="entry name" value="DNA-DIRECTED RNA POLYMERASE II, III"/>
    <property type="match status" value="1"/>
</dbReference>
<dbReference type="Gene3D" id="2.40.50.140">
    <property type="entry name" value="Nucleic acid-binding proteins"/>
    <property type="match status" value="1"/>
</dbReference>
<accession>A0ABD1PII2</accession>
<organism evidence="2 3">
    <name type="scientific">Forsythia ovata</name>
    <dbReference type="NCBI Taxonomy" id="205694"/>
    <lineage>
        <taxon>Eukaryota</taxon>
        <taxon>Viridiplantae</taxon>
        <taxon>Streptophyta</taxon>
        <taxon>Embryophyta</taxon>
        <taxon>Tracheophyta</taxon>
        <taxon>Spermatophyta</taxon>
        <taxon>Magnoliopsida</taxon>
        <taxon>eudicotyledons</taxon>
        <taxon>Gunneridae</taxon>
        <taxon>Pentapetalae</taxon>
        <taxon>asterids</taxon>
        <taxon>lamiids</taxon>
        <taxon>Lamiales</taxon>
        <taxon>Oleaceae</taxon>
        <taxon>Forsythieae</taxon>
        <taxon>Forsythia</taxon>
    </lineage>
</organism>
<gene>
    <name evidence="2" type="ORF">Fot_53383</name>
</gene>
<dbReference type="GO" id="GO:0006352">
    <property type="term" value="P:DNA-templated transcription initiation"/>
    <property type="evidence" value="ECO:0007669"/>
    <property type="project" value="UniProtKB-UniRule"/>
</dbReference>
<evidence type="ECO:0000313" key="2">
    <source>
        <dbReference type="EMBL" id="KAL2463727.1"/>
    </source>
</evidence>
<comment type="caution">
    <text evidence="2">The sequence shown here is derived from an EMBL/GenBank/DDBJ whole genome shotgun (WGS) entry which is preliminary data.</text>
</comment>
<reference evidence="3" key="1">
    <citation type="submission" date="2024-07" db="EMBL/GenBank/DDBJ databases">
        <title>Two chromosome-level genome assemblies of Korean endemic species Abeliophyllum distichum and Forsythia ovata (Oleaceae).</title>
        <authorList>
            <person name="Jang H."/>
        </authorList>
    </citation>
    <scope>NUCLEOTIDE SEQUENCE [LARGE SCALE GENOMIC DNA]</scope>
</reference>
<keyword evidence="1" id="KW-0539">Nucleus</keyword>